<evidence type="ECO:0000256" key="6">
    <source>
        <dbReference type="ARBA" id="ARBA00022960"/>
    </source>
</evidence>
<evidence type="ECO:0000313" key="15">
    <source>
        <dbReference type="Proteomes" id="UP000808349"/>
    </source>
</evidence>
<evidence type="ECO:0000256" key="3">
    <source>
        <dbReference type="ARBA" id="ARBA00022475"/>
    </source>
</evidence>
<protein>
    <submittedName>
        <fullName evidence="14">Penicillin-binding protein 2</fullName>
    </submittedName>
</protein>
<dbReference type="Pfam" id="PF00905">
    <property type="entry name" value="Transpeptidase"/>
    <property type="match status" value="1"/>
</dbReference>
<dbReference type="SUPFAM" id="SSF56601">
    <property type="entry name" value="beta-lactamase/transpeptidase-like"/>
    <property type="match status" value="1"/>
</dbReference>
<dbReference type="Gene3D" id="3.90.1310.10">
    <property type="entry name" value="Penicillin-binding protein 2a (Domain 2)"/>
    <property type="match status" value="1"/>
</dbReference>
<dbReference type="Pfam" id="PF03717">
    <property type="entry name" value="PBP_dimer"/>
    <property type="match status" value="1"/>
</dbReference>
<dbReference type="GO" id="GO:0008658">
    <property type="term" value="F:penicillin binding"/>
    <property type="evidence" value="ECO:0007669"/>
    <property type="project" value="InterPro"/>
</dbReference>
<evidence type="ECO:0000256" key="8">
    <source>
        <dbReference type="ARBA" id="ARBA00022989"/>
    </source>
</evidence>
<dbReference type="GO" id="GO:0005886">
    <property type="term" value="C:plasma membrane"/>
    <property type="evidence" value="ECO:0007669"/>
    <property type="project" value="UniProtKB-SubCell"/>
</dbReference>
<evidence type="ECO:0000256" key="5">
    <source>
        <dbReference type="ARBA" id="ARBA00022692"/>
    </source>
</evidence>
<keyword evidence="10" id="KW-0961">Cell wall biogenesis/degradation</keyword>
<keyword evidence="5 11" id="KW-0812">Transmembrane</keyword>
<evidence type="ECO:0000256" key="7">
    <source>
        <dbReference type="ARBA" id="ARBA00022984"/>
    </source>
</evidence>
<keyword evidence="4" id="KW-0378">Hydrolase</keyword>
<keyword evidence="7" id="KW-0573">Peptidoglycan synthesis</keyword>
<comment type="subcellular location">
    <subcellularLocation>
        <location evidence="2">Cell membrane</location>
    </subcellularLocation>
    <subcellularLocation>
        <location evidence="1">Membrane</location>
        <topology evidence="1">Single-pass membrane protein</topology>
    </subcellularLocation>
</comment>
<keyword evidence="3" id="KW-1003">Cell membrane</keyword>
<evidence type="ECO:0000259" key="13">
    <source>
        <dbReference type="Pfam" id="PF03717"/>
    </source>
</evidence>
<name>A0A9D7S9Q6_9BACT</name>
<evidence type="ECO:0000313" key="14">
    <source>
        <dbReference type="EMBL" id="MBK9718575.1"/>
    </source>
</evidence>
<dbReference type="InterPro" id="IPR036138">
    <property type="entry name" value="PBP_dimer_sf"/>
</dbReference>
<dbReference type="GO" id="GO:0008360">
    <property type="term" value="P:regulation of cell shape"/>
    <property type="evidence" value="ECO:0007669"/>
    <property type="project" value="UniProtKB-KW"/>
</dbReference>
<keyword evidence="6" id="KW-0133">Cell shape</keyword>
<dbReference type="AlphaFoldDB" id="A0A9D7S9Q6"/>
<dbReference type="InterPro" id="IPR050515">
    <property type="entry name" value="Beta-lactam/transpept"/>
</dbReference>
<keyword evidence="8 11" id="KW-1133">Transmembrane helix</keyword>
<dbReference type="Gene3D" id="3.30.1390.30">
    <property type="entry name" value="Penicillin-binding protein 2a, domain 3"/>
    <property type="match status" value="1"/>
</dbReference>
<feature type="transmembrane region" description="Helical" evidence="11">
    <location>
        <begin position="12"/>
        <end position="33"/>
    </location>
</feature>
<dbReference type="Proteomes" id="UP000808349">
    <property type="component" value="Unassembled WGS sequence"/>
</dbReference>
<evidence type="ECO:0000259" key="12">
    <source>
        <dbReference type="Pfam" id="PF00905"/>
    </source>
</evidence>
<evidence type="ECO:0000256" key="11">
    <source>
        <dbReference type="SAM" id="Phobius"/>
    </source>
</evidence>
<dbReference type="PANTHER" id="PTHR30627">
    <property type="entry name" value="PEPTIDOGLYCAN D,D-TRANSPEPTIDASE"/>
    <property type="match status" value="1"/>
</dbReference>
<dbReference type="Gene3D" id="3.40.710.10">
    <property type="entry name" value="DD-peptidase/beta-lactamase superfamily"/>
    <property type="match status" value="1"/>
</dbReference>
<accession>A0A9D7S9Q6</accession>
<comment type="caution">
    <text evidence="14">The sequence shown here is derived from an EMBL/GenBank/DDBJ whole genome shotgun (WGS) entry which is preliminary data.</text>
</comment>
<evidence type="ECO:0000256" key="4">
    <source>
        <dbReference type="ARBA" id="ARBA00022645"/>
    </source>
</evidence>
<reference evidence="14 15" key="1">
    <citation type="submission" date="2020-10" db="EMBL/GenBank/DDBJ databases">
        <title>Connecting structure to function with the recovery of over 1000 high-quality activated sludge metagenome-assembled genomes encoding full-length rRNA genes using long-read sequencing.</title>
        <authorList>
            <person name="Singleton C.M."/>
            <person name="Petriglieri F."/>
            <person name="Kristensen J.M."/>
            <person name="Kirkegaard R.H."/>
            <person name="Michaelsen T.Y."/>
            <person name="Andersen M.H."/>
            <person name="Karst S.M."/>
            <person name="Dueholm M.S."/>
            <person name="Nielsen P.H."/>
            <person name="Albertsen M."/>
        </authorList>
    </citation>
    <scope>NUCLEOTIDE SEQUENCE [LARGE SCALE GENOMIC DNA]</scope>
    <source>
        <strain evidence="14">Ribe_18-Q3-R11-54_BAT3C.373</strain>
    </source>
</reference>
<gene>
    <name evidence="14" type="ORF">IPO85_13890</name>
</gene>
<dbReference type="EMBL" id="JADKFW010000010">
    <property type="protein sequence ID" value="MBK9718575.1"/>
    <property type="molecule type" value="Genomic_DNA"/>
</dbReference>
<organism evidence="14 15">
    <name type="scientific">Candidatus Defluviibacterium haderslevense</name>
    <dbReference type="NCBI Taxonomy" id="2981993"/>
    <lineage>
        <taxon>Bacteria</taxon>
        <taxon>Pseudomonadati</taxon>
        <taxon>Bacteroidota</taxon>
        <taxon>Saprospiria</taxon>
        <taxon>Saprospirales</taxon>
        <taxon>Saprospiraceae</taxon>
        <taxon>Candidatus Defluviibacterium</taxon>
    </lineage>
</organism>
<keyword evidence="9 11" id="KW-0472">Membrane</keyword>
<dbReference type="GO" id="GO:0009252">
    <property type="term" value="P:peptidoglycan biosynthetic process"/>
    <property type="evidence" value="ECO:0007669"/>
    <property type="project" value="UniProtKB-KW"/>
</dbReference>
<feature type="domain" description="Penicillin-binding protein dimerisation" evidence="13">
    <location>
        <begin position="52"/>
        <end position="220"/>
    </location>
</feature>
<dbReference type="InterPro" id="IPR005311">
    <property type="entry name" value="PBP_dimer"/>
</dbReference>
<dbReference type="SUPFAM" id="SSF56519">
    <property type="entry name" value="Penicillin binding protein dimerisation domain"/>
    <property type="match status" value="1"/>
</dbReference>
<feature type="domain" description="Penicillin-binding protein transpeptidase" evidence="12">
    <location>
        <begin position="259"/>
        <end position="584"/>
    </location>
</feature>
<keyword evidence="4" id="KW-0645">Protease</keyword>
<evidence type="ECO:0000256" key="1">
    <source>
        <dbReference type="ARBA" id="ARBA00004167"/>
    </source>
</evidence>
<evidence type="ECO:0000256" key="10">
    <source>
        <dbReference type="ARBA" id="ARBA00023316"/>
    </source>
</evidence>
<dbReference type="InterPro" id="IPR001460">
    <property type="entry name" value="PCN-bd_Tpept"/>
</dbReference>
<dbReference type="GO" id="GO:0071555">
    <property type="term" value="P:cell wall organization"/>
    <property type="evidence" value="ECO:0007669"/>
    <property type="project" value="UniProtKB-KW"/>
</dbReference>
<evidence type="ECO:0000256" key="2">
    <source>
        <dbReference type="ARBA" id="ARBA00004236"/>
    </source>
</evidence>
<keyword evidence="4" id="KW-0121">Carboxypeptidase</keyword>
<proteinExistence type="predicted"/>
<dbReference type="InterPro" id="IPR012338">
    <property type="entry name" value="Beta-lactam/transpept-like"/>
</dbReference>
<sequence length="615" mass="69773">MSQDDKKIRFNIIRVVVILMAVMLIGTLAKFQLLDPFYANKANVTTLNQNIIFPARGLFYDRNGKLLVINYPAYDLYVTYKNINKNIDTAHFCSLLGITKEMFIENLNKDWHMGKYSKSIPFVFLKNIDSRTFLAFQENLFRFSGFFPVLRSVREYPESNGAHYLGYISETTPQQISNSEGAYKLGDYIGASGLEKRYEDYIRGEKGVKFILKDNLGREVGPYDNGRLDKDARSGLDMMIGIDLELQKYGEKLMKNKVGSIVAIEPNTGEILALVSSPNYDPNLLSFNRNRGRDYAILLRDSLKPLFDRSASAIYPPGSIFKPILALIAMQEGTMNENTSHECTGAYFYKTVRYGCHNHPKPYNIKVALQHSCNSYFIETFRDLIEIHGFNKAKSGLDILDRYLDKFGLGKPLYSDVATEKGGFIPTSDYYSRLYKTDQWRSTYIISVGIGQGELQLTTIQMANLAAIIANRGYFYTPHLIRKFNTEQVEIPEKFRIKNEVPIDKKYFEPVIDGMELAVNSGTATLAFNPEIQICGKTGTSQNPHGDDHSVFFAFAPKVNPKIALAVYVENAGWGGLIAAPIASLMIEKYLQDTVKRKDLEEKMLKKDLIHKQKS</sequence>
<dbReference type="GO" id="GO:0071972">
    <property type="term" value="F:peptidoglycan L,D-transpeptidase activity"/>
    <property type="evidence" value="ECO:0007669"/>
    <property type="project" value="TreeGrafter"/>
</dbReference>
<dbReference type="PANTHER" id="PTHR30627:SF2">
    <property type="entry name" value="PEPTIDOGLYCAN D,D-TRANSPEPTIDASE MRDA"/>
    <property type="match status" value="1"/>
</dbReference>
<evidence type="ECO:0000256" key="9">
    <source>
        <dbReference type="ARBA" id="ARBA00023136"/>
    </source>
</evidence>